<accession>I0K4K2</accession>
<dbReference type="RefSeq" id="WP_015330155.1">
    <property type="nucleotide sequence ID" value="NC_020054.1"/>
</dbReference>
<dbReference type="InterPro" id="IPR011990">
    <property type="entry name" value="TPR-like_helical_dom_sf"/>
</dbReference>
<gene>
    <name evidence="1" type="ORF">FAES_1045</name>
</gene>
<reference evidence="1 2" key="1">
    <citation type="journal article" date="2012" name="J. Bacteriol.">
        <title>Genome Sequence of Fibrella aestuarina BUZ 2T, a Filamentous Marine Bacterium.</title>
        <authorList>
            <person name="Filippini M."/>
            <person name="Qi W."/>
            <person name="Blom J."/>
            <person name="Goesmann A."/>
            <person name="Smits T.H."/>
            <person name="Bagheri H.C."/>
        </authorList>
    </citation>
    <scope>NUCLEOTIDE SEQUENCE [LARGE SCALE GENOMIC DNA]</scope>
    <source>
        <strain evidence="2">BUZ 2T</strain>
    </source>
</reference>
<evidence type="ECO:0000313" key="2">
    <source>
        <dbReference type="Proteomes" id="UP000011058"/>
    </source>
</evidence>
<proteinExistence type="predicted"/>
<dbReference type="EMBL" id="HE796683">
    <property type="protein sequence ID" value="CCG99055.1"/>
    <property type="molecule type" value="Genomic_DNA"/>
</dbReference>
<dbReference type="Gene3D" id="1.25.40.10">
    <property type="entry name" value="Tetratricopeptide repeat domain"/>
    <property type="match status" value="2"/>
</dbReference>
<dbReference type="AlphaFoldDB" id="I0K4K2"/>
<dbReference type="PATRIC" id="fig|1166018.3.peg.2763"/>
<protein>
    <submittedName>
        <fullName evidence="1">Tetratricopeptide repeat protein</fullName>
    </submittedName>
</protein>
<dbReference type="STRING" id="1166018.FAES_1045"/>
<name>I0K4K2_9BACT</name>
<dbReference type="HOGENOM" id="CLU_087874_1_0_10"/>
<dbReference type="eggNOG" id="COG0457">
    <property type="taxonomic scope" value="Bacteria"/>
</dbReference>
<dbReference type="KEGG" id="fae:FAES_1045"/>
<sequence>MWGWLLLPALAHAQARTPVMVKVPRSATKPAGSATKTPPVAESAVAHLAQPVATPKQEATIVREVDARILPLFGERSKSAQQIEDEIRFLNECDQNFTSREEASQFFAARGWEYVSEAQLDTAAYRFNLANLLNDKNGDAFWGLGVVCYQRNQLSDAINMLKRGAALADTNAVLLTDLATVELEYYQAKHDTTSLTEARDHLQKAIFLNPSHATAFARLSQISYHRAEYRNAWAYLHKAYKLDLASIDLGYIQELLAKEPDPIGLFK</sequence>
<keyword evidence="2" id="KW-1185">Reference proteome</keyword>
<dbReference type="SUPFAM" id="SSF48452">
    <property type="entry name" value="TPR-like"/>
    <property type="match status" value="1"/>
</dbReference>
<organism evidence="1 2">
    <name type="scientific">Fibrella aestuarina BUZ 2</name>
    <dbReference type="NCBI Taxonomy" id="1166018"/>
    <lineage>
        <taxon>Bacteria</taxon>
        <taxon>Pseudomonadati</taxon>
        <taxon>Bacteroidota</taxon>
        <taxon>Cytophagia</taxon>
        <taxon>Cytophagales</taxon>
        <taxon>Spirosomataceae</taxon>
        <taxon>Fibrella</taxon>
    </lineage>
</organism>
<evidence type="ECO:0000313" key="1">
    <source>
        <dbReference type="EMBL" id="CCG99055.1"/>
    </source>
</evidence>
<dbReference type="Proteomes" id="UP000011058">
    <property type="component" value="Chromosome"/>
</dbReference>